<keyword evidence="4" id="KW-1185">Reference proteome</keyword>
<dbReference type="InterPro" id="IPR002711">
    <property type="entry name" value="HNH"/>
</dbReference>
<proteinExistence type="predicted"/>
<dbReference type="EMBL" id="VFML01000001">
    <property type="protein sequence ID" value="TQJ04680.1"/>
    <property type="molecule type" value="Genomic_DNA"/>
</dbReference>
<feature type="region of interest" description="Disordered" evidence="1">
    <location>
        <begin position="85"/>
        <end position="108"/>
    </location>
</feature>
<organism evidence="3 4">
    <name type="scientific">Amycolatopsis cihanbeyliensis</name>
    <dbReference type="NCBI Taxonomy" id="1128664"/>
    <lineage>
        <taxon>Bacteria</taxon>
        <taxon>Bacillati</taxon>
        <taxon>Actinomycetota</taxon>
        <taxon>Actinomycetes</taxon>
        <taxon>Pseudonocardiales</taxon>
        <taxon>Pseudonocardiaceae</taxon>
        <taxon>Amycolatopsis</taxon>
    </lineage>
</organism>
<feature type="compositionally biased region" description="Basic residues" evidence="1">
    <location>
        <begin position="91"/>
        <end position="108"/>
    </location>
</feature>
<keyword evidence="3" id="KW-0255">Endonuclease</keyword>
<feature type="domain" description="HNH nuclease" evidence="2">
    <location>
        <begin position="29"/>
        <end position="79"/>
    </location>
</feature>
<gene>
    <name evidence="3" type="ORF">FB471_4485</name>
</gene>
<dbReference type="Proteomes" id="UP000320876">
    <property type="component" value="Unassembled WGS sequence"/>
</dbReference>
<evidence type="ECO:0000259" key="2">
    <source>
        <dbReference type="SMART" id="SM00507"/>
    </source>
</evidence>
<evidence type="ECO:0000313" key="4">
    <source>
        <dbReference type="Proteomes" id="UP000320876"/>
    </source>
</evidence>
<evidence type="ECO:0000313" key="3">
    <source>
        <dbReference type="EMBL" id="TQJ04680.1"/>
    </source>
</evidence>
<name>A0A542DNL4_AMYCI</name>
<evidence type="ECO:0000256" key="1">
    <source>
        <dbReference type="SAM" id="MobiDB-lite"/>
    </source>
</evidence>
<comment type="caution">
    <text evidence="3">The sequence shown here is derived from an EMBL/GenBank/DDBJ whole genome shotgun (WGS) entry which is preliminary data.</text>
</comment>
<dbReference type="GO" id="GO:0008270">
    <property type="term" value="F:zinc ion binding"/>
    <property type="evidence" value="ECO:0007669"/>
    <property type="project" value="InterPro"/>
</dbReference>
<keyword evidence="3" id="KW-0378">Hydrolase</keyword>
<dbReference type="GO" id="GO:0004519">
    <property type="term" value="F:endonuclease activity"/>
    <property type="evidence" value="ECO:0007669"/>
    <property type="project" value="UniProtKB-KW"/>
</dbReference>
<dbReference type="Pfam" id="PF01844">
    <property type="entry name" value="HNH"/>
    <property type="match status" value="1"/>
</dbReference>
<dbReference type="InterPro" id="IPR003615">
    <property type="entry name" value="HNH_nuc"/>
</dbReference>
<sequence>MPNGRQEKVFLVPWNTSNRKERLPTNWAEVRLTILRRDHYRCQIGDERCLGRATDVDHIRPGDDHRPVNLRAVCARCHARKSAREGNARRAQLRARYVRPAGRHPGTR</sequence>
<dbReference type="GO" id="GO:0003676">
    <property type="term" value="F:nucleic acid binding"/>
    <property type="evidence" value="ECO:0007669"/>
    <property type="project" value="InterPro"/>
</dbReference>
<protein>
    <submittedName>
        <fullName evidence="3">HNH endonuclease</fullName>
    </submittedName>
</protein>
<dbReference type="Gene3D" id="1.10.30.50">
    <property type="match status" value="1"/>
</dbReference>
<dbReference type="AlphaFoldDB" id="A0A542DNL4"/>
<keyword evidence="3" id="KW-0540">Nuclease</keyword>
<reference evidence="3 4" key="1">
    <citation type="submission" date="2019-06" db="EMBL/GenBank/DDBJ databases">
        <title>Sequencing the genomes of 1000 actinobacteria strains.</title>
        <authorList>
            <person name="Klenk H.-P."/>
        </authorList>
    </citation>
    <scope>NUCLEOTIDE SEQUENCE [LARGE SCALE GENOMIC DNA]</scope>
    <source>
        <strain evidence="3 4">DSM 45679</strain>
    </source>
</reference>
<dbReference type="CDD" id="cd00085">
    <property type="entry name" value="HNHc"/>
    <property type="match status" value="1"/>
</dbReference>
<accession>A0A542DNL4</accession>
<dbReference type="SMART" id="SM00507">
    <property type="entry name" value="HNHc"/>
    <property type="match status" value="1"/>
</dbReference>